<feature type="domain" description="Prepilin type IV endopeptidase peptidase" evidence="2">
    <location>
        <begin position="4"/>
        <end position="109"/>
    </location>
</feature>
<evidence type="ECO:0000313" key="4">
    <source>
        <dbReference type="Proteomes" id="UP000509568"/>
    </source>
</evidence>
<gene>
    <name evidence="3" type="ORF">HWQ56_03300</name>
</gene>
<feature type="transmembrane region" description="Helical" evidence="1">
    <location>
        <begin position="54"/>
        <end position="72"/>
    </location>
</feature>
<reference evidence="3 4" key="1">
    <citation type="submission" date="2020-06" db="EMBL/GenBank/DDBJ databases">
        <title>Pseudomonas eucalypticola sp. nov., an endophyte of Eucalyptus dunnii leaves with biocontrol ability of eucalyptus leaf blight.</title>
        <authorList>
            <person name="Liu Y."/>
            <person name="Song Z."/>
            <person name="Zeng H."/>
            <person name="Lu M."/>
            <person name="Wang X."/>
            <person name="Lian X."/>
            <person name="Zhang Q."/>
        </authorList>
    </citation>
    <scope>NUCLEOTIDE SEQUENCE [LARGE SCALE GENOMIC DNA]</scope>
    <source>
        <strain evidence="3 4">NP-1</strain>
    </source>
</reference>
<keyword evidence="1" id="KW-0472">Membrane</keyword>
<dbReference type="InterPro" id="IPR000045">
    <property type="entry name" value="Prepilin_IV_endopep_pep"/>
</dbReference>
<dbReference type="GO" id="GO:0004190">
    <property type="term" value="F:aspartic-type endopeptidase activity"/>
    <property type="evidence" value="ECO:0007669"/>
    <property type="project" value="InterPro"/>
</dbReference>
<feature type="transmembrane region" description="Helical" evidence="1">
    <location>
        <begin position="26"/>
        <end position="47"/>
    </location>
</feature>
<accession>A0A7D5D5U5</accession>
<evidence type="ECO:0000313" key="3">
    <source>
        <dbReference type="EMBL" id="QKZ02881.1"/>
    </source>
</evidence>
<organism evidence="3 4">
    <name type="scientific">Pseudomonas eucalypticola</name>
    <dbReference type="NCBI Taxonomy" id="2599595"/>
    <lineage>
        <taxon>Bacteria</taxon>
        <taxon>Pseudomonadati</taxon>
        <taxon>Pseudomonadota</taxon>
        <taxon>Gammaproteobacteria</taxon>
        <taxon>Pseudomonadales</taxon>
        <taxon>Pseudomonadaceae</taxon>
        <taxon>Pseudomonas</taxon>
    </lineage>
</organism>
<dbReference type="EMBL" id="CP056030">
    <property type="protein sequence ID" value="QKZ02881.1"/>
    <property type="molecule type" value="Genomic_DNA"/>
</dbReference>
<evidence type="ECO:0000259" key="2">
    <source>
        <dbReference type="Pfam" id="PF01478"/>
    </source>
</evidence>
<keyword evidence="1" id="KW-1133">Transmembrane helix</keyword>
<dbReference type="KEGG" id="pez:HWQ56_03300"/>
<sequence>MPSLVLLIWFTLCAEQDIRQRQIANGLTLGGALFALIFLFLSGHSWLGGTVEEAGLALAVAMVLTLPGYMTGRLGAGDVKLLWALALASDRAHVLATFIGAGVVMIAWAWLGPRLWKRLSVKLRKRLHNLEPDPATKPPFVPFLLVGFLASLVWIH</sequence>
<dbReference type="GO" id="GO:0016020">
    <property type="term" value="C:membrane"/>
    <property type="evidence" value="ECO:0007669"/>
    <property type="project" value="InterPro"/>
</dbReference>
<dbReference type="Proteomes" id="UP000509568">
    <property type="component" value="Chromosome"/>
</dbReference>
<feature type="transmembrane region" description="Helical" evidence="1">
    <location>
        <begin position="92"/>
        <end position="116"/>
    </location>
</feature>
<dbReference type="Gene3D" id="1.20.120.1220">
    <property type="match status" value="1"/>
</dbReference>
<name>A0A7D5D5U5_9PSED</name>
<proteinExistence type="predicted"/>
<protein>
    <submittedName>
        <fullName evidence="3">Prepilin peptidase</fullName>
    </submittedName>
</protein>
<dbReference type="AlphaFoldDB" id="A0A7D5D5U5"/>
<dbReference type="RefSeq" id="WP_158158436.1">
    <property type="nucleotide sequence ID" value="NZ_CP056030.1"/>
</dbReference>
<dbReference type="Pfam" id="PF01478">
    <property type="entry name" value="Peptidase_A24"/>
    <property type="match status" value="1"/>
</dbReference>
<evidence type="ECO:0000256" key="1">
    <source>
        <dbReference type="SAM" id="Phobius"/>
    </source>
</evidence>
<keyword evidence="1" id="KW-0812">Transmembrane</keyword>
<keyword evidence="4" id="KW-1185">Reference proteome</keyword>